<feature type="compositionally biased region" description="Basic and acidic residues" evidence="1">
    <location>
        <begin position="505"/>
        <end position="535"/>
    </location>
</feature>
<reference evidence="3" key="2">
    <citation type="submission" date="2024-04" db="EMBL/GenBank/DDBJ databases">
        <authorList>
            <person name="Chen Y."/>
            <person name="Shah S."/>
            <person name="Dougan E. K."/>
            <person name="Thang M."/>
            <person name="Chan C."/>
        </authorList>
    </citation>
    <scope>NUCLEOTIDE SEQUENCE [LARGE SCALE GENOMIC DNA]</scope>
</reference>
<proteinExistence type="predicted"/>
<feature type="region of interest" description="Disordered" evidence="1">
    <location>
        <begin position="486"/>
        <end position="535"/>
    </location>
</feature>
<sequence>MCISLSAMQSKFSSNRTPVSLRRARHVRLLKRCRTYLSGVKLTSEFDSYPLQSADAAPSSSSTGKHQGMVWRPSDLLKEHGFEVGCHVSRKDGILAKVQAFEDGTSVVVLAMDDAKGGSKVVKVDAASFLKGQSTKYQPKALPQYMASWWGPSCLEHKDSIASYVKGKIAQELRQATICSCKPSALLIRCKPGKGVIAALKFGKGQLKLFPFTNRVDAGKGGDGAVLVTTVGGMEFYLRQSTGITVPFWHVASVADAAMANMEILLIYKPPSKTRVSTESLDKLIPAKRLRGKGFSSLLAGPLPACIMELLQVQQITVENLVGCRLNGKDLWMPKVEDVAGVRLMYLSKWDRGLTRFLTGRSLDLKSNGKNLNSTSAGAYLHDLFRKKREASQPAVLKAHEPAYESDAGHEVKAKGKKRKVTHDTSCFSPLVQISLPAVQDPWMPERLVQVEFGGQSDLWMEVNETSLRQVVQGIAECNSRCGRARTSKSEKIKPEPVLPLSPAVKKEVQEISDSADAKSECGPGDVKDESCEQN</sequence>
<dbReference type="EMBL" id="CAMXCT020000314">
    <property type="protein sequence ID" value="CAL1130390.1"/>
    <property type="molecule type" value="Genomic_DNA"/>
</dbReference>
<comment type="caution">
    <text evidence="2">The sequence shown here is derived from an EMBL/GenBank/DDBJ whole genome shotgun (WGS) entry which is preliminary data.</text>
</comment>
<dbReference type="EMBL" id="CAMXCT030000314">
    <property type="protein sequence ID" value="CAL4764327.1"/>
    <property type="molecule type" value="Genomic_DNA"/>
</dbReference>
<dbReference type="EMBL" id="CAMXCT010000314">
    <property type="protein sequence ID" value="CAI3977015.1"/>
    <property type="molecule type" value="Genomic_DNA"/>
</dbReference>
<gene>
    <name evidence="2" type="ORF">C1SCF055_LOCUS5194</name>
</gene>
<accession>A0A9P1FJN9</accession>
<evidence type="ECO:0000313" key="3">
    <source>
        <dbReference type="EMBL" id="CAL1130390.1"/>
    </source>
</evidence>
<evidence type="ECO:0000313" key="2">
    <source>
        <dbReference type="EMBL" id="CAI3977015.1"/>
    </source>
</evidence>
<protein>
    <submittedName>
        <fullName evidence="4">Mitochondrial protein</fullName>
    </submittedName>
</protein>
<dbReference type="Proteomes" id="UP001152797">
    <property type="component" value="Unassembled WGS sequence"/>
</dbReference>
<name>A0A9P1FJN9_9DINO</name>
<evidence type="ECO:0000313" key="4">
    <source>
        <dbReference type="EMBL" id="CAL4764327.1"/>
    </source>
</evidence>
<dbReference type="AlphaFoldDB" id="A0A9P1FJN9"/>
<reference evidence="2" key="1">
    <citation type="submission" date="2022-10" db="EMBL/GenBank/DDBJ databases">
        <authorList>
            <person name="Chen Y."/>
            <person name="Dougan E. K."/>
            <person name="Chan C."/>
            <person name="Rhodes N."/>
            <person name="Thang M."/>
        </authorList>
    </citation>
    <scope>NUCLEOTIDE SEQUENCE</scope>
</reference>
<organism evidence="2">
    <name type="scientific">Cladocopium goreaui</name>
    <dbReference type="NCBI Taxonomy" id="2562237"/>
    <lineage>
        <taxon>Eukaryota</taxon>
        <taxon>Sar</taxon>
        <taxon>Alveolata</taxon>
        <taxon>Dinophyceae</taxon>
        <taxon>Suessiales</taxon>
        <taxon>Symbiodiniaceae</taxon>
        <taxon>Cladocopium</taxon>
    </lineage>
</organism>
<evidence type="ECO:0000256" key="1">
    <source>
        <dbReference type="SAM" id="MobiDB-lite"/>
    </source>
</evidence>
<keyword evidence="5" id="KW-1185">Reference proteome</keyword>
<evidence type="ECO:0000313" key="5">
    <source>
        <dbReference type="Proteomes" id="UP001152797"/>
    </source>
</evidence>